<dbReference type="AlphaFoldDB" id="A0AAD4DV17"/>
<evidence type="ECO:0000313" key="1">
    <source>
        <dbReference type="EMBL" id="KAG1893689.1"/>
    </source>
</evidence>
<evidence type="ECO:0000313" key="2">
    <source>
        <dbReference type="EMBL" id="KAG1899750.1"/>
    </source>
</evidence>
<dbReference type="Proteomes" id="UP001195769">
    <property type="component" value="Unassembled WGS sequence"/>
</dbReference>
<comment type="caution">
    <text evidence="1">The sequence shown here is derived from an EMBL/GenBank/DDBJ whole genome shotgun (WGS) entry which is preliminary data.</text>
</comment>
<organism evidence="1 3">
    <name type="scientific">Suillus fuscotomentosus</name>
    <dbReference type="NCBI Taxonomy" id="1912939"/>
    <lineage>
        <taxon>Eukaryota</taxon>
        <taxon>Fungi</taxon>
        <taxon>Dikarya</taxon>
        <taxon>Basidiomycota</taxon>
        <taxon>Agaricomycotina</taxon>
        <taxon>Agaricomycetes</taxon>
        <taxon>Agaricomycetidae</taxon>
        <taxon>Boletales</taxon>
        <taxon>Suillineae</taxon>
        <taxon>Suillaceae</taxon>
        <taxon>Suillus</taxon>
    </lineage>
</organism>
<proteinExistence type="predicted"/>
<dbReference type="GeneID" id="64669454"/>
<dbReference type="EMBL" id="JABBWK010000030">
    <property type="protein sequence ID" value="KAG1899750.1"/>
    <property type="molecule type" value="Genomic_DNA"/>
</dbReference>
<dbReference type="EMBL" id="JABBWK010000092">
    <property type="protein sequence ID" value="KAG1893689.1"/>
    <property type="molecule type" value="Genomic_DNA"/>
</dbReference>
<gene>
    <name evidence="2" type="ORF">F5891DRAFT_953103</name>
    <name evidence="1" type="ORF">F5891DRAFT_962528</name>
</gene>
<protein>
    <submittedName>
        <fullName evidence="1">Uncharacterized protein</fullName>
    </submittedName>
</protein>
<dbReference type="RefSeq" id="XP_041225326.1">
    <property type="nucleotide sequence ID" value="XM_041375156.1"/>
</dbReference>
<name>A0AAD4DV17_9AGAM</name>
<reference evidence="1" key="1">
    <citation type="journal article" date="2020" name="New Phytol.">
        <title>Comparative genomics reveals dynamic genome evolution in host specialist ectomycorrhizal fungi.</title>
        <authorList>
            <person name="Lofgren L.A."/>
            <person name="Nguyen N.H."/>
            <person name="Vilgalys R."/>
            <person name="Ruytinx J."/>
            <person name="Liao H.L."/>
            <person name="Branco S."/>
            <person name="Kuo A."/>
            <person name="LaButti K."/>
            <person name="Lipzen A."/>
            <person name="Andreopoulos W."/>
            <person name="Pangilinan J."/>
            <person name="Riley R."/>
            <person name="Hundley H."/>
            <person name="Na H."/>
            <person name="Barry K."/>
            <person name="Grigoriev I.V."/>
            <person name="Stajich J.E."/>
            <person name="Kennedy P.G."/>
        </authorList>
    </citation>
    <scope>NUCLEOTIDE SEQUENCE</scope>
    <source>
        <strain evidence="1">FC203</strain>
    </source>
</reference>
<keyword evidence="3" id="KW-1185">Reference proteome</keyword>
<evidence type="ECO:0000313" key="3">
    <source>
        <dbReference type="Proteomes" id="UP001195769"/>
    </source>
</evidence>
<sequence length="245" mass="28509">MIPCIEKYSRPWNLVIDSPVSVVQCIRERWGPSLEDVIICLFERGIKFKVLLHVWHSPVSRPRTVFQSNWRPPGWEPDKYEYMNYELRRNQLLRLPHVRVVAAQGGIIWRLCKQEIASDIPSGPSRDVQFFADASRHTSHQYIFDTLTEEEIETLCGLYYVGTGIGDQTTILSWWPTPALWSTSGLDVGYWTHSAEKMFQSRLTAIREGQANLRTSRKWKGELSFYKNQTRKFIAAVKMQCITLL</sequence>
<accession>A0AAD4DV17</accession>